<organism evidence="2 3">
    <name type="scientific">Pyrobaculum ferrireducens</name>
    <dbReference type="NCBI Taxonomy" id="1104324"/>
    <lineage>
        <taxon>Archaea</taxon>
        <taxon>Thermoproteota</taxon>
        <taxon>Thermoprotei</taxon>
        <taxon>Thermoproteales</taxon>
        <taxon>Thermoproteaceae</taxon>
        <taxon>Pyrobaculum</taxon>
    </lineage>
</organism>
<evidence type="ECO:0000313" key="3">
    <source>
        <dbReference type="Proteomes" id="UP000005867"/>
    </source>
</evidence>
<dbReference type="Gene3D" id="1.20.58.220">
    <property type="entry name" value="Phosphate transport system protein phou homolog 2, domain 2"/>
    <property type="match status" value="1"/>
</dbReference>
<reference evidence="2 3" key="1">
    <citation type="journal article" date="2012" name="J. Bacteriol.">
        <title>Complete genome sequence of strain 1860, a crenarchaeon of the genus pyrobaculum able to grow with various electron acceptors.</title>
        <authorList>
            <person name="Mardanov A.V."/>
            <person name="Gumerov V.M."/>
            <person name="Slobodkina G.B."/>
            <person name="Beletsky A.V."/>
            <person name="Bonch-Osmolovskaya E.A."/>
            <person name="Ravin N.V."/>
            <person name="Skryabin K.G."/>
        </authorList>
    </citation>
    <scope>NUCLEOTIDE SEQUENCE [LARGE SCALE GENOMIC DNA]</scope>
    <source>
        <strain evidence="2 3">1860</strain>
    </source>
</reference>
<protein>
    <submittedName>
        <fullName evidence="2">Phosphate transport system regulator, conjectural</fullName>
    </submittedName>
</protein>
<dbReference type="InterPro" id="IPR026022">
    <property type="entry name" value="PhoU_dom"/>
</dbReference>
<dbReference type="GO" id="GO:0045936">
    <property type="term" value="P:negative regulation of phosphate metabolic process"/>
    <property type="evidence" value="ECO:0007669"/>
    <property type="project" value="InterPro"/>
</dbReference>
<name>G7VEA6_9CREN</name>
<evidence type="ECO:0000313" key="2">
    <source>
        <dbReference type="EMBL" id="AET34076.1"/>
    </source>
</evidence>
<proteinExistence type="predicted"/>
<dbReference type="Proteomes" id="UP000005867">
    <property type="component" value="Chromosome"/>
</dbReference>
<feature type="domain" description="PhoU" evidence="1">
    <location>
        <begin position="112"/>
        <end position="189"/>
    </location>
</feature>
<dbReference type="GeneID" id="11594293"/>
<dbReference type="AlphaFoldDB" id="G7VEA6"/>
<dbReference type="PANTHER" id="PTHR42930">
    <property type="entry name" value="PHOSPHATE-SPECIFIC TRANSPORT SYSTEM ACCESSORY PROTEIN PHOU"/>
    <property type="match status" value="1"/>
</dbReference>
<dbReference type="HOGENOM" id="CLU_078518_3_2_2"/>
<dbReference type="InterPro" id="IPR028366">
    <property type="entry name" value="PhoU"/>
</dbReference>
<dbReference type="EMBL" id="CP003098">
    <property type="protein sequence ID" value="AET34076.1"/>
    <property type="molecule type" value="Genomic_DNA"/>
</dbReference>
<dbReference type="eggNOG" id="arCOG00232">
    <property type="taxonomic scope" value="Archaea"/>
</dbReference>
<gene>
    <name evidence="2" type="ORF">P186_2692</name>
</gene>
<dbReference type="PANTHER" id="PTHR42930:SF3">
    <property type="entry name" value="PHOSPHATE-SPECIFIC TRANSPORT SYSTEM ACCESSORY PROTEIN PHOU"/>
    <property type="match status" value="1"/>
</dbReference>
<dbReference type="KEGG" id="pyr:P186_2692"/>
<keyword evidence="3" id="KW-1185">Reference proteome</keyword>
<dbReference type="OrthoDB" id="7738at2157"/>
<dbReference type="RefSeq" id="WP_014289901.1">
    <property type="nucleotide sequence ID" value="NC_016645.1"/>
</dbReference>
<evidence type="ECO:0000259" key="1">
    <source>
        <dbReference type="Pfam" id="PF01895"/>
    </source>
</evidence>
<dbReference type="Pfam" id="PF01895">
    <property type="entry name" value="PhoU"/>
    <property type="match status" value="2"/>
</dbReference>
<dbReference type="GO" id="GO:0030643">
    <property type="term" value="P:intracellular phosphate ion homeostasis"/>
    <property type="evidence" value="ECO:0007669"/>
    <property type="project" value="InterPro"/>
</dbReference>
<sequence>MRRLLDIAEGEIARKIREGAETAEEALSMALREEPNSTVIRELASRIHDLHHEISDLVMEAVARYSPVASDLRFLKGALFVSYDVYRVARYSYDIAVVVERLGSGCWSKRVVEVGEVVKKMVATAVEAFLKRDISALAEVERLDDDVVDRAYEESLMEVLKGADRCKVMETVVLRLLERASDHAVYIANHAYYLVTGQVKR</sequence>
<dbReference type="BioCyc" id="PSP1104324:GJSN-2636-MONOMER"/>
<dbReference type="SUPFAM" id="SSF109755">
    <property type="entry name" value="PhoU-like"/>
    <property type="match status" value="1"/>
</dbReference>
<dbReference type="InterPro" id="IPR038078">
    <property type="entry name" value="PhoU-like_sf"/>
</dbReference>
<accession>G7VEA6</accession>
<feature type="domain" description="PhoU" evidence="1">
    <location>
        <begin position="39"/>
        <end position="96"/>
    </location>
</feature>
<dbReference type="STRING" id="1104324.P186_2692"/>